<organism evidence="1 2">
    <name type="scientific">Mesobacillus foraminis</name>
    <dbReference type="NCBI Taxonomy" id="279826"/>
    <lineage>
        <taxon>Bacteria</taxon>
        <taxon>Bacillati</taxon>
        <taxon>Bacillota</taxon>
        <taxon>Bacilli</taxon>
        <taxon>Bacillales</taxon>
        <taxon>Bacillaceae</taxon>
        <taxon>Mesobacillus</taxon>
    </lineage>
</organism>
<dbReference type="SUPFAM" id="SSF103642">
    <property type="entry name" value="Sec-C motif"/>
    <property type="match status" value="1"/>
</dbReference>
<dbReference type="RefSeq" id="WP_132010293.1">
    <property type="nucleotide sequence ID" value="NZ_JABUHM010000013.1"/>
</dbReference>
<protein>
    <submittedName>
        <fullName evidence="1">SEC-C motif-containing protein</fullName>
    </submittedName>
</protein>
<dbReference type="SUPFAM" id="SSF48371">
    <property type="entry name" value="ARM repeat"/>
    <property type="match status" value="1"/>
</dbReference>
<dbReference type="Proteomes" id="UP000295689">
    <property type="component" value="Unassembled WGS sequence"/>
</dbReference>
<dbReference type="PANTHER" id="PTHR33747">
    <property type="entry name" value="UPF0225 PROTEIN SCO1677"/>
    <property type="match status" value="1"/>
</dbReference>
<dbReference type="InterPro" id="IPR016024">
    <property type="entry name" value="ARM-type_fold"/>
</dbReference>
<evidence type="ECO:0000313" key="2">
    <source>
        <dbReference type="Proteomes" id="UP000295689"/>
    </source>
</evidence>
<dbReference type="PANTHER" id="PTHR33747:SF1">
    <property type="entry name" value="ADENYLATE CYCLASE-ASSOCIATED CAP C-TERMINAL DOMAIN-CONTAINING PROTEIN"/>
    <property type="match status" value="1"/>
</dbReference>
<sequence length="390" mass="44545">MEFLEKIQPYLISDDLHIQSFVLGALTDFPGIPEDWTAMLLKEAMNNKEKETQILDYIGKFPFNDQAVEVLAEGIRKAGDNVRLRYLPLLHSLQPELAVRHRDQLQNWVSSRTWALYKTLLNGTEEETWEEYGSYLASLDEAATFNPELYFGAKLLARKLVESGWIEEWEIDEDLAEDMKEEFFSFKGIFAVYMAGQMKLEKHIPLFAELLTGEDDLLMEEASDALISFQNDQAAEAVVPYLSGEEPSVYAISVLSNIKTPRAVELLREAFHKNVDDRELLIEALCQQLSADARPEIEEYMAARHESFLIDAEQTVYSYFKILGMEHKELGKWKRKADEKAESFKQYLLESAQSTSNISSETPFIQSQKIGRNDPCPCGSGKKYKKCCGA</sequence>
<accession>A0A4V2RCV9</accession>
<dbReference type="AlphaFoldDB" id="A0A4V2RCV9"/>
<name>A0A4V2RCV9_9BACI</name>
<dbReference type="EMBL" id="SLVV01000011">
    <property type="protein sequence ID" value="TCN22430.1"/>
    <property type="molecule type" value="Genomic_DNA"/>
</dbReference>
<keyword evidence="2" id="KW-1185">Reference proteome</keyword>
<proteinExistence type="predicted"/>
<dbReference type="InterPro" id="IPR004027">
    <property type="entry name" value="SEC_C_motif"/>
</dbReference>
<gene>
    <name evidence="1" type="ORF">EV146_111273</name>
</gene>
<comment type="caution">
    <text evidence="1">The sequence shown here is derived from an EMBL/GenBank/DDBJ whole genome shotgun (WGS) entry which is preliminary data.</text>
</comment>
<reference evidence="1 2" key="1">
    <citation type="journal article" date="2015" name="Stand. Genomic Sci.">
        <title>Genomic Encyclopedia of Bacterial and Archaeal Type Strains, Phase III: the genomes of soil and plant-associated and newly described type strains.</title>
        <authorList>
            <person name="Whitman W.B."/>
            <person name="Woyke T."/>
            <person name="Klenk H.P."/>
            <person name="Zhou Y."/>
            <person name="Lilburn T.G."/>
            <person name="Beck B.J."/>
            <person name="De Vos P."/>
            <person name="Vandamme P."/>
            <person name="Eisen J.A."/>
            <person name="Garrity G."/>
            <person name="Hugenholtz P."/>
            <person name="Kyrpides N.C."/>
        </authorList>
    </citation>
    <scope>NUCLEOTIDE SEQUENCE [LARGE SCALE GENOMIC DNA]</scope>
    <source>
        <strain evidence="1 2">CV53</strain>
    </source>
</reference>
<evidence type="ECO:0000313" key="1">
    <source>
        <dbReference type="EMBL" id="TCN22430.1"/>
    </source>
</evidence>
<dbReference type="Pfam" id="PF02810">
    <property type="entry name" value="SEC-C"/>
    <property type="match status" value="1"/>
</dbReference>
<dbReference type="Gene3D" id="3.10.450.50">
    <property type="match status" value="1"/>
</dbReference>